<gene>
    <name evidence="3" type="ORF">CC1G_02040</name>
</gene>
<feature type="compositionally biased region" description="Basic and acidic residues" evidence="1">
    <location>
        <begin position="1"/>
        <end position="11"/>
    </location>
</feature>
<dbReference type="VEuPathDB" id="FungiDB:CC1G_02040"/>
<keyword evidence="2" id="KW-0812">Transmembrane</keyword>
<keyword evidence="2" id="KW-1133">Transmembrane helix</keyword>
<evidence type="ECO:0000256" key="1">
    <source>
        <dbReference type="SAM" id="MobiDB-lite"/>
    </source>
</evidence>
<organism evidence="3 4">
    <name type="scientific">Coprinopsis cinerea (strain Okayama-7 / 130 / ATCC MYA-4618 / FGSC 9003)</name>
    <name type="common">Inky cap fungus</name>
    <name type="synonym">Hormographiella aspergillata</name>
    <dbReference type="NCBI Taxonomy" id="240176"/>
    <lineage>
        <taxon>Eukaryota</taxon>
        <taxon>Fungi</taxon>
        <taxon>Dikarya</taxon>
        <taxon>Basidiomycota</taxon>
        <taxon>Agaricomycotina</taxon>
        <taxon>Agaricomycetes</taxon>
        <taxon>Agaricomycetidae</taxon>
        <taxon>Agaricales</taxon>
        <taxon>Agaricineae</taxon>
        <taxon>Psathyrellaceae</taxon>
        <taxon>Coprinopsis</taxon>
    </lineage>
</organism>
<name>A8N6D5_COPC7</name>
<keyword evidence="4" id="KW-1185">Reference proteome</keyword>
<dbReference type="EMBL" id="AACS02000003">
    <property type="protein sequence ID" value="EAU91551.1"/>
    <property type="molecule type" value="Genomic_DNA"/>
</dbReference>
<dbReference type="eggNOG" id="ENOG502QU3B">
    <property type="taxonomic scope" value="Eukaryota"/>
</dbReference>
<accession>A8N6D5</accession>
<dbReference type="KEGG" id="cci:CC1G_02040"/>
<dbReference type="OrthoDB" id="1882547at2759"/>
<dbReference type="PANTHER" id="PTHR36050">
    <property type="entry name" value="O-FUCOSYLTRANSFERASE 30"/>
    <property type="match status" value="1"/>
</dbReference>
<dbReference type="OMA" id="WRTYHGF"/>
<comment type="caution">
    <text evidence="3">The sequence shown here is derived from an EMBL/GenBank/DDBJ whole genome shotgun (WGS) entry which is preliminary data.</text>
</comment>
<evidence type="ECO:0008006" key="5">
    <source>
        <dbReference type="Google" id="ProtNLM"/>
    </source>
</evidence>
<dbReference type="Proteomes" id="UP000001861">
    <property type="component" value="Unassembled WGS sequence"/>
</dbReference>
<dbReference type="GeneID" id="6006846"/>
<feature type="transmembrane region" description="Helical" evidence="2">
    <location>
        <begin position="62"/>
        <end position="84"/>
    </location>
</feature>
<feature type="region of interest" description="Disordered" evidence="1">
    <location>
        <begin position="1"/>
        <end position="20"/>
    </location>
</feature>
<sequence length="542" mass="60547">MLSLKLRDSKASDASPSVSLERGTYRMRAPRSMKPVAPLDFHKAAKRSRPTNHQQDLLNRNFSILLTVLAFACIGCFATAYYLFSTRWALDSWRDPSTLANGTLPARAPSDLADTADGLSNVLPMAMDRLLTYLPHSGFHNQRIAFENAVVLAQLLNRTLLAPPIHLATKATRFMQYDSLFQTLALSGREGLHHCASIPHYIFTPLECLHYSDSTTLPWTALFDLSTVHATQPVIYLQDLSQIARIHSYFSQDAIVVVADENPYQYRFRDAGDITSHRASKFERDILLSELRESTSPLLQLGSLFGSHRLLLNSSSAQIQRNIQSSMVLRHRALTRAAALVKKEMSEIYLGAHIRIGDGDFYANRQKTISRIWCTLLQSVGLEQDDIVKTTLHHDLKFSFGNDTSPCQGTRQKGSLPNELRQWTPSSSPARCRRPQIPLSGSAFSVGVPLFISTDVENPRTHPLLAPILTTFPCTFFLSDFDRETAELADLQNPVDGIRLGDFFMPFLDAMVVANAALVVGTEGSTFSKYIVTTLWPSYHDT</sequence>
<evidence type="ECO:0000256" key="2">
    <source>
        <dbReference type="SAM" id="Phobius"/>
    </source>
</evidence>
<dbReference type="RefSeq" id="XP_001830404.1">
    <property type="nucleotide sequence ID" value="XM_001830352.1"/>
</dbReference>
<feature type="region of interest" description="Disordered" evidence="1">
    <location>
        <begin position="406"/>
        <end position="431"/>
    </location>
</feature>
<dbReference type="InParanoid" id="A8N6D5"/>
<reference evidence="3 4" key="1">
    <citation type="journal article" date="2010" name="Proc. Natl. Acad. Sci. U.S.A.">
        <title>Insights into evolution of multicellular fungi from the assembled chromosomes of the mushroom Coprinopsis cinerea (Coprinus cinereus).</title>
        <authorList>
            <person name="Stajich J.E."/>
            <person name="Wilke S.K."/>
            <person name="Ahren D."/>
            <person name="Au C.H."/>
            <person name="Birren B.W."/>
            <person name="Borodovsky M."/>
            <person name="Burns C."/>
            <person name="Canback B."/>
            <person name="Casselton L.A."/>
            <person name="Cheng C.K."/>
            <person name="Deng J."/>
            <person name="Dietrich F.S."/>
            <person name="Fargo D.C."/>
            <person name="Farman M.L."/>
            <person name="Gathman A.C."/>
            <person name="Goldberg J."/>
            <person name="Guigo R."/>
            <person name="Hoegger P.J."/>
            <person name="Hooker J.B."/>
            <person name="Huggins A."/>
            <person name="James T.Y."/>
            <person name="Kamada T."/>
            <person name="Kilaru S."/>
            <person name="Kodira C."/>
            <person name="Kues U."/>
            <person name="Kupfer D."/>
            <person name="Kwan H.S."/>
            <person name="Lomsadze A."/>
            <person name="Li W."/>
            <person name="Lilly W.W."/>
            <person name="Ma L.J."/>
            <person name="Mackey A.J."/>
            <person name="Manning G."/>
            <person name="Martin F."/>
            <person name="Muraguchi H."/>
            <person name="Natvig D.O."/>
            <person name="Palmerini H."/>
            <person name="Ramesh M.A."/>
            <person name="Rehmeyer C.J."/>
            <person name="Roe B.A."/>
            <person name="Shenoy N."/>
            <person name="Stanke M."/>
            <person name="Ter-Hovhannisyan V."/>
            <person name="Tunlid A."/>
            <person name="Velagapudi R."/>
            <person name="Vision T.J."/>
            <person name="Zeng Q."/>
            <person name="Zolan M.E."/>
            <person name="Pukkila P.J."/>
        </authorList>
    </citation>
    <scope>NUCLEOTIDE SEQUENCE [LARGE SCALE GENOMIC DNA]</scope>
    <source>
        <strain evidence="4">Okayama-7 / 130 / ATCC MYA-4618 / FGSC 9003</strain>
    </source>
</reference>
<dbReference type="PANTHER" id="PTHR36050:SF1">
    <property type="entry name" value="O-FUCOSYLTRANSFERASE 30"/>
    <property type="match status" value="1"/>
</dbReference>
<dbReference type="STRING" id="240176.A8N6D5"/>
<proteinExistence type="predicted"/>
<evidence type="ECO:0000313" key="4">
    <source>
        <dbReference type="Proteomes" id="UP000001861"/>
    </source>
</evidence>
<keyword evidence="2" id="KW-0472">Membrane</keyword>
<dbReference type="AlphaFoldDB" id="A8N6D5"/>
<feature type="compositionally biased region" description="Polar residues" evidence="1">
    <location>
        <begin position="406"/>
        <end position="429"/>
    </location>
</feature>
<protein>
    <recommendedName>
        <fullName evidence="5">CigA protein</fullName>
    </recommendedName>
</protein>
<evidence type="ECO:0000313" key="3">
    <source>
        <dbReference type="EMBL" id="EAU91551.1"/>
    </source>
</evidence>